<name>A0A842IPM0_9FLAO</name>
<dbReference type="AlphaFoldDB" id="A0A842IPM0"/>
<protein>
    <recommendedName>
        <fullName evidence="3">DUF3558 domain-containing protein</fullName>
    </recommendedName>
</protein>
<dbReference type="Proteomes" id="UP000533900">
    <property type="component" value="Unassembled WGS sequence"/>
</dbReference>
<sequence>MKFLKHTIYVLAFSTCLTSCFGDQKTIIGEDFGDTSFVNENYKGNKKDFSELPKDLCQFLDEASILKGYDNATSVSFNGKNSFGNKNCQFNVVFFNDQSQYIMGSIFINENTNSANWEESWEMKKKRFKSVQYVKNLGMAAIWNGKQRKLEIKMKGYDAMITVPPKMSGKNQIDNNTDVKDIAIAIAKSTNLF</sequence>
<reference evidence="1" key="1">
    <citation type="submission" date="2020-08" db="EMBL/GenBank/DDBJ databases">
        <title>Winogradskyella ouciana sp. nov., isolated from the hadal seawater of the Mariana Trench.</title>
        <authorList>
            <person name="He X."/>
        </authorList>
    </citation>
    <scope>NUCLEOTIDE SEQUENCE [LARGE SCALE GENOMIC DNA]</scope>
    <source>
        <strain evidence="1">KCTC 52348</strain>
    </source>
</reference>
<gene>
    <name evidence="1" type="ORF">H7F21_00940</name>
</gene>
<keyword evidence="2" id="KW-1185">Reference proteome</keyword>
<organism evidence="1 2">
    <name type="scientific">Winogradskyella flava</name>
    <dbReference type="NCBI Taxonomy" id="1884876"/>
    <lineage>
        <taxon>Bacteria</taxon>
        <taxon>Pseudomonadati</taxon>
        <taxon>Bacteroidota</taxon>
        <taxon>Flavobacteriia</taxon>
        <taxon>Flavobacteriales</taxon>
        <taxon>Flavobacteriaceae</taxon>
        <taxon>Winogradskyella</taxon>
    </lineage>
</organism>
<dbReference type="RefSeq" id="WP_185787366.1">
    <property type="nucleotide sequence ID" value="NZ_JACLCP010000001.1"/>
</dbReference>
<evidence type="ECO:0000313" key="2">
    <source>
        <dbReference type="Proteomes" id="UP000533900"/>
    </source>
</evidence>
<accession>A0A842IPM0</accession>
<dbReference type="EMBL" id="JACLCP010000001">
    <property type="protein sequence ID" value="MBC2843644.1"/>
    <property type="molecule type" value="Genomic_DNA"/>
</dbReference>
<comment type="caution">
    <text evidence="1">The sequence shown here is derived from an EMBL/GenBank/DDBJ whole genome shotgun (WGS) entry which is preliminary data.</text>
</comment>
<evidence type="ECO:0000313" key="1">
    <source>
        <dbReference type="EMBL" id="MBC2843644.1"/>
    </source>
</evidence>
<proteinExistence type="predicted"/>
<evidence type="ECO:0008006" key="3">
    <source>
        <dbReference type="Google" id="ProtNLM"/>
    </source>
</evidence>